<dbReference type="GO" id="GO:0005829">
    <property type="term" value="C:cytosol"/>
    <property type="evidence" value="ECO:0007669"/>
    <property type="project" value="TreeGrafter"/>
</dbReference>
<keyword evidence="2" id="KW-1185">Reference proteome</keyword>
<evidence type="ECO:0000313" key="2">
    <source>
        <dbReference type="Proteomes" id="UP000504615"/>
    </source>
</evidence>
<evidence type="ECO:0000313" key="3">
    <source>
        <dbReference type="RefSeq" id="XP_025074900.1"/>
    </source>
</evidence>
<dbReference type="GeneID" id="105430399"/>
<dbReference type="InterPro" id="IPR011333">
    <property type="entry name" value="SKP1/BTB/POZ_sf"/>
</dbReference>
<dbReference type="SMART" id="SM00225">
    <property type="entry name" value="BTB"/>
    <property type="match status" value="1"/>
</dbReference>
<dbReference type="InterPro" id="IPR000210">
    <property type="entry name" value="BTB/POZ_dom"/>
</dbReference>
<dbReference type="RefSeq" id="XP_025074900.1">
    <property type="nucleotide sequence ID" value="XM_025219115.1"/>
</dbReference>
<dbReference type="Gene3D" id="3.30.710.10">
    <property type="entry name" value="Potassium Channel Kv1.1, Chain A"/>
    <property type="match status" value="1"/>
</dbReference>
<organism evidence="2 3">
    <name type="scientific">Pogonomyrmex barbatus</name>
    <name type="common">red harvester ant</name>
    <dbReference type="NCBI Taxonomy" id="144034"/>
    <lineage>
        <taxon>Eukaryota</taxon>
        <taxon>Metazoa</taxon>
        <taxon>Ecdysozoa</taxon>
        <taxon>Arthropoda</taxon>
        <taxon>Hexapoda</taxon>
        <taxon>Insecta</taxon>
        <taxon>Pterygota</taxon>
        <taxon>Neoptera</taxon>
        <taxon>Endopterygota</taxon>
        <taxon>Hymenoptera</taxon>
        <taxon>Apocrita</taxon>
        <taxon>Aculeata</taxon>
        <taxon>Formicoidea</taxon>
        <taxon>Formicidae</taxon>
        <taxon>Myrmicinae</taxon>
        <taxon>Pogonomyrmex</taxon>
    </lineage>
</organism>
<dbReference type="InterPro" id="IPR011705">
    <property type="entry name" value="BACK"/>
</dbReference>
<dbReference type="PANTHER" id="PTHR45774:SF4">
    <property type="entry name" value="AXUNDEAD, ISOFORM F"/>
    <property type="match status" value="1"/>
</dbReference>
<proteinExistence type="predicted"/>
<gene>
    <name evidence="3" type="primary">LOC105430399</name>
</gene>
<dbReference type="Pfam" id="PF00651">
    <property type="entry name" value="BTB"/>
    <property type="match status" value="1"/>
</dbReference>
<protein>
    <submittedName>
        <fullName evidence="3">Uncharacterized protein LOC105430399 isoform X2</fullName>
    </submittedName>
</protein>
<dbReference type="Pfam" id="PF07707">
    <property type="entry name" value="BACK"/>
    <property type="match status" value="1"/>
</dbReference>
<dbReference type="CTD" id="38741"/>
<sequence>MSMEKLRAFLLRKKCAKTRGDSDCDMATRLLIDNGDRAKTKRSRVSNRGGNSKFSHILTEKWREKSQGLRNKIYSKILISPLTIKTLYKDFQVDMSRIPLMAPESDLQVANRQNIVMLEAGLPGDSWTYCVERDRLARRSEWFQAMLTGPLAPPLTDSPPLLRLQHVDKRAFDHFLRYLHDEPVNFISVSTARATLDAAHQYLCPGLARLAVSYLEKHLTPSTVLEIYQGLGLFANDLREEDSAFDRSPNSPTTPLSPGDDASVIAAVCTELLLKCLSVIDSNPARVLHQERFEELSAQEIAQLARRDTLNLSSECILFSALDRWAAAECRRQGVEPLAVNKRVVLSDDVCFSVRYLLMNDREFVSGPMASGILTNEECVYIVSKILRHPENSKNDSLRSTAAVHPSRLSNTPRIAYKREDEECNMLRPGKKERQDNRKNRRRECASQGQRTCARIGNCLVQILACVFD</sequence>
<accession>A0A8N1S7V5</accession>
<dbReference type="AlphaFoldDB" id="A0A8N1S7V5"/>
<dbReference type="OrthoDB" id="6335872at2759"/>
<name>A0A8N1S7V5_9HYME</name>
<dbReference type="Gene3D" id="1.25.40.420">
    <property type="match status" value="1"/>
</dbReference>
<evidence type="ECO:0000259" key="1">
    <source>
        <dbReference type="SMART" id="SM00225"/>
    </source>
</evidence>
<dbReference type="SUPFAM" id="SSF54695">
    <property type="entry name" value="POZ domain"/>
    <property type="match status" value="1"/>
</dbReference>
<dbReference type="Proteomes" id="UP000504615">
    <property type="component" value="Unplaced"/>
</dbReference>
<feature type="domain" description="BTB" evidence="1">
    <location>
        <begin position="113"/>
        <end position="219"/>
    </location>
</feature>
<reference evidence="3" key="1">
    <citation type="submission" date="2025-08" db="UniProtKB">
        <authorList>
            <consortium name="RefSeq"/>
        </authorList>
    </citation>
    <scope>IDENTIFICATION</scope>
</reference>
<dbReference type="PANTHER" id="PTHR45774">
    <property type="entry name" value="BTB/POZ DOMAIN-CONTAINING"/>
    <property type="match status" value="1"/>
</dbReference>
<dbReference type="GO" id="GO:0022008">
    <property type="term" value="P:neurogenesis"/>
    <property type="evidence" value="ECO:0007669"/>
    <property type="project" value="TreeGrafter"/>
</dbReference>